<sequence length="303" mass="32192">MVDVALPSFVVAGEALTDMIVDEDGGQHWTSQVGGSGWNVARVMAGLDVPTAFAGAISTDVFGEALWQASTAARLDLRFLQRLPKAPLLAVVHRRSPPSYFFIGSDSADLHFDPAQLPAGWMGQARWVHFGGISLAREPLAGKLVAQAQTLKDAGVRISYDPNFRKLMDAGYDATLRRMAGMADVIKVSDEDLAGLFRTFDVDAALATLRSWNPEAICLYTRGEAGAELHIGAQRWSAPAVPVMVADTVGAGDASIAGLLYSLMRKPLDTPEEHLRFAVAAGAAACQGHGATPPSLAAIRQLL</sequence>
<dbReference type="InterPro" id="IPR002173">
    <property type="entry name" value="Carboh/pur_kinase_PfkB_CS"/>
</dbReference>
<keyword evidence="4 7" id="KW-0418">Kinase</keyword>
<evidence type="ECO:0000313" key="7">
    <source>
        <dbReference type="EMBL" id="MQA36693.1"/>
    </source>
</evidence>
<keyword evidence="3" id="KW-0547">Nucleotide-binding</keyword>
<dbReference type="SUPFAM" id="SSF53613">
    <property type="entry name" value="Ribokinase-like"/>
    <property type="match status" value="1"/>
</dbReference>
<reference evidence="7 8" key="1">
    <citation type="submission" date="2019-10" db="EMBL/GenBank/DDBJ databases">
        <title>Two novel species isolated from a subtropical stream in China.</title>
        <authorList>
            <person name="Lu H."/>
        </authorList>
    </citation>
    <scope>NUCLEOTIDE SEQUENCE [LARGE SCALE GENOMIC DNA]</scope>
    <source>
        <strain evidence="7 8">FT29W</strain>
    </source>
</reference>
<evidence type="ECO:0000256" key="4">
    <source>
        <dbReference type="ARBA" id="ARBA00022777"/>
    </source>
</evidence>
<dbReference type="PANTHER" id="PTHR43085:SF1">
    <property type="entry name" value="PSEUDOURIDINE KINASE-RELATED"/>
    <property type="match status" value="1"/>
</dbReference>
<evidence type="ECO:0000256" key="5">
    <source>
        <dbReference type="ARBA" id="ARBA00022840"/>
    </source>
</evidence>
<protein>
    <submittedName>
        <fullName evidence="7">Carbohydrate kinase</fullName>
    </submittedName>
</protein>
<dbReference type="GO" id="GO:0016301">
    <property type="term" value="F:kinase activity"/>
    <property type="evidence" value="ECO:0007669"/>
    <property type="project" value="UniProtKB-KW"/>
</dbReference>
<dbReference type="Proteomes" id="UP000440498">
    <property type="component" value="Unassembled WGS sequence"/>
</dbReference>
<comment type="caution">
    <text evidence="7">The sequence shown here is derived from an EMBL/GenBank/DDBJ whole genome shotgun (WGS) entry which is preliminary data.</text>
</comment>
<gene>
    <name evidence="7" type="ORF">GEV02_00905</name>
</gene>
<dbReference type="InterPro" id="IPR029056">
    <property type="entry name" value="Ribokinase-like"/>
</dbReference>
<keyword evidence="8" id="KW-1185">Reference proteome</keyword>
<comment type="similarity">
    <text evidence="1">Belongs to the carbohydrate kinase PfkB family.</text>
</comment>
<dbReference type="Gene3D" id="3.40.1190.20">
    <property type="match status" value="1"/>
</dbReference>
<evidence type="ECO:0000256" key="3">
    <source>
        <dbReference type="ARBA" id="ARBA00022741"/>
    </source>
</evidence>
<keyword evidence="2" id="KW-0808">Transferase</keyword>
<accession>A0A6A7MUS0</accession>
<dbReference type="InterPro" id="IPR050306">
    <property type="entry name" value="PfkB_Carbo_kinase"/>
</dbReference>
<dbReference type="CDD" id="cd01167">
    <property type="entry name" value="bac_FRK"/>
    <property type="match status" value="1"/>
</dbReference>
<dbReference type="RefSeq" id="WP_152836079.1">
    <property type="nucleotide sequence ID" value="NZ_WHUG01000001.1"/>
</dbReference>
<evidence type="ECO:0000256" key="1">
    <source>
        <dbReference type="ARBA" id="ARBA00010688"/>
    </source>
</evidence>
<keyword evidence="5" id="KW-0067">ATP-binding</keyword>
<dbReference type="Pfam" id="PF00294">
    <property type="entry name" value="PfkB"/>
    <property type="match status" value="1"/>
</dbReference>
<dbReference type="PANTHER" id="PTHR43085">
    <property type="entry name" value="HEXOKINASE FAMILY MEMBER"/>
    <property type="match status" value="1"/>
</dbReference>
<evidence type="ECO:0000313" key="8">
    <source>
        <dbReference type="Proteomes" id="UP000440498"/>
    </source>
</evidence>
<evidence type="ECO:0000259" key="6">
    <source>
        <dbReference type="Pfam" id="PF00294"/>
    </source>
</evidence>
<proteinExistence type="inferred from homology"/>
<dbReference type="AlphaFoldDB" id="A0A6A7MUS0"/>
<evidence type="ECO:0000256" key="2">
    <source>
        <dbReference type="ARBA" id="ARBA00022679"/>
    </source>
</evidence>
<dbReference type="PROSITE" id="PS00584">
    <property type="entry name" value="PFKB_KINASES_2"/>
    <property type="match status" value="1"/>
</dbReference>
<name>A0A6A7MUS0_9BURK</name>
<dbReference type="EMBL" id="WHUG01000001">
    <property type="protein sequence ID" value="MQA36693.1"/>
    <property type="molecule type" value="Genomic_DNA"/>
</dbReference>
<organism evidence="7 8">
    <name type="scientific">Rugamonas aquatica</name>
    <dbReference type="NCBI Taxonomy" id="2743357"/>
    <lineage>
        <taxon>Bacteria</taxon>
        <taxon>Pseudomonadati</taxon>
        <taxon>Pseudomonadota</taxon>
        <taxon>Betaproteobacteria</taxon>
        <taxon>Burkholderiales</taxon>
        <taxon>Oxalobacteraceae</taxon>
        <taxon>Telluria group</taxon>
        <taxon>Rugamonas</taxon>
    </lineage>
</organism>
<dbReference type="GO" id="GO:0005524">
    <property type="term" value="F:ATP binding"/>
    <property type="evidence" value="ECO:0007669"/>
    <property type="project" value="UniProtKB-KW"/>
</dbReference>
<dbReference type="InterPro" id="IPR011611">
    <property type="entry name" value="PfkB_dom"/>
</dbReference>
<feature type="domain" description="Carbohydrate kinase PfkB" evidence="6">
    <location>
        <begin position="10"/>
        <end position="294"/>
    </location>
</feature>